<protein>
    <recommendedName>
        <fullName evidence="11">Inosine-5'-monophosphate dehydrogenase</fullName>
        <shortName evidence="11">IMP dehydrogenase</shortName>
        <shortName evidence="11">IMPD</shortName>
        <shortName evidence="11">IMPDH</shortName>
        <ecNumber evidence="11">1.1.1.205</ecNumber>
    </recommendedName>
</protein>
<evidence type="ECO:0000256" key="12">
    <source>
        <dbReference type="PIRSR" id="PIRSR000130-3"/>
    </source>
</evidence>
<evidence type="ECO:0000256" key="4">
    <source>
        <dbReference type="ARBA" id="ARBA00022749"/>
    </source>
</evidence>
<dbReference type="InterPro" id="IPR001093">
    <property type="entry name" value="IMP_DH_GMPRt"/>
</dbReference>
<dbReference type="FunFam" id="3.20.20.70:FF:000424">
    <property type="entry name" value="Inosine-5'-monophosphate dehydrogenase 2"/>
    <property type="match status" value="2"/>
</dbReference>
<dbReference type="GO" id="GO:0000166">
    <property type="term" value="F:nucleotide binding"/>
    <property type="evidence" value="ECO:0007669"/>
    <property type="project" value="UniProtKB-UniRule"/>
</dbReference>
<evidence type="ECO:0000256" key="8">
    <source>
        <dbReference type="ARBA" id="ARBA00023027"/>
    </source>
</evidence>
<dbReference type="PANTHER" id="PTHR11911:SF111">
    <property type="entry name" value="INOSINE-5'-MONOPHOSPHATE DEHYDROGENASE"/>
    <property type="match status" value="1"/>
</dbReference>
<evidence type="ECO:0000256" key="7">
    <source>
        <dbReference type="ARBA" id="ARBA00023002"/>
    </source>
</evidence>
<accession>A0A0C9U7K3</accession>
<dbReference type="PROSITE" id="PS51371">
    <property type="entry name" value="CBS"/>
    <property type="match status" value="2"/>
</dbReference>
<dbReference type="SUPFAM" id="SSF54631">
    <property type="entry name" value="CBS-domain pair"/>
    <property type="match status" value="1"/>
</dbReference>
<evidence type="ECO:0000256" key="10">
    <source>
        <dbReference type="ARBA" id="ARBA00048028"/>
    </source>
</evidence>
<dbReference type="Pfam" id="PF00571">
    <property type="entry name" value="CBS"/>
    <property type="match status" value="2"/>
</dbReference>
<comment type="similarity">
    <text evidence="2 11">Belongs to the IMPDH/GMPR family.</text>
</comment>
<dbReference type="OrthoDB" id="416622at2759"/>
<comment type="subcellular location">
    <subcellularLocation>
        <location evidence="11">Cytoplasm</location>
    </subcellularLocation>
</comment>
<keyword evidence="6 11" id="KW-0630">Potassium</keyword>
<feature type="binding site" description="in other chain" evidence="11 13">
    <location>
        <position position="317"/>
    </location>
    <ligand>
        <name>K(+)</name>
        <dbReference type="ChEBI" id="CHEBI:29103"/>
        <note>ligand shared between two tetrameric partners</note>
    </ligand>
</feature>
<evidence type="ECO:0000313" key="17">
    <source>
        <dbReference type="EMBL" id="KIJ15111.1"/>
    </source>
</evidence>
<dbReference type="GO" id="GO:0006177">
    <property type="term" value="P:GMP biosynthetic process"/>
    <property type="evidence" value="ECO:0007669"/>
    <property type="project" value="UniProtKB-UniRule"/>
</dbReference>
<feature type="binding site" evidence="11 12">
    <location>
        <begin position="310"/>
        <end position="312"/>
    </location>
    <ligand>
        <name>NAD(+)</name>
        <dbReference type="ChEBI" id="CHEBI:57540"/>
    </ligand>
</feature>
<dbReference type="Gene3D" id="3.20.20.70">
    <property type="entry name" value="Aldolase class I"/>
    <property type="match status" value="2"/>
</dbReference>
<keyword evidence="4 11" id="KW-0332">GMP biosynthesis</keyword>
<keyword evidence="18" id="KW-1185">Reference proteome</keyword>
<comment type="activity regulation">
    <text evidence="11">Mycophenolic acid (MPA) is a non-competitive inhibitor that prevents formation of the closed enzyme conformation by binding to the same site as the amobile flap. In contrast, mizoribine monophosphate (MZP) is a competitive inhibitor that induces the closed conformation. MPA is a potent inhibitor of mammalian IMPDHs but a poor inhibitor of the bacterial enzymes. MZP is a more potent inhibitor of bacterial IMPDH.</text>
</comment>
<evidence type="ECO:0000259" key="16">
    <source>
        <dbReference type="PROSITE" id="PS51371"/>
    </source>
</evidence>
<keyword evidence="5 11" id="KW-0658">Purine biosynthesis</keyword>
<dbReference type="GO" id="GO:0046872">
    <property type="term" value="F:metal ion binding"/>
    <property type="evidence" value="ECO:0007669"/>
    <property type="project" value="UniProtKB-UniRule"/>
</dbReference>
<feature type="binding site" evidence="11">
    <location>
        <position position="315"/>
    </location>
    <ligand>
        <name>IMP</name>
        <dbReference type="ChEBI" id="CHEBI:58053"/>
    </ligand>
</feature>
<dbReference type="InterPro" id="IPR000644">
    <property type="entry name" value="CBS_dom"/>
</dbReference>
<dbReference type="HAMAP" id="MF_01964">
    <property type="entry name" value="IMPDH"/>
    <property type="match status" value="1"/>
</dbReference>
<keyword evidence="3 11" id="KW-0479">Metal-binding</keyword>
<dbReference type="SMART" id="SM00116">
    <property type="entry name" value="CBS"/>
    <property type="match status" value="2"/>
</dbReference>
<dbReference type="SUPFAM" id="SSF51412">
    <property type="entry name" value="Inosine monophosphate dehydrogenase (IMPDH)"/>
    <property type="match status" value="1"/>
</dbReference>
<comment type="caution">
    <text evidence="11">Lacks conserved residue(s) required for the propagation of feature annotation.</text>
</comment>
<feature type="binding site" evidence="11">
    <location>
        <begin position="397"/>
        <end position="401"/>
    </location>
    <ligand>
        <name>IMP</name>
        <dbReference type="ChEBI" id="CHEBI:58053"/>
    </ligand>
</feature>
<dbReference type="Pfam" id="PF00478">
    <property type="entry name" value="IMPDH"/>
    <property type="match status" value="2"/>
</dbReference>
<gene>
    <name evidence="17" type="ORF">PAXINDRAFT_169297</name>
</gene>
<dbReference type="EC" id="1.1.1.205" evidence="11"/>
<evidence type="ECO:0000256" key="9">
    <source>
        <dbReference type="ARBA" id="ARBA00023122"/>
    </source>
</evidence>
<reference evidence="18" key="2">
    <citation type="submission" date="2015-01" db="EMBL/GenBank/DDBJ databases">
        <title>Evolutionary Origins and Diversification of the Mycorrhizal Mutualists.</title>
        <authorList>
            <consortium name="DOE Joint Genome Institute"/>
            <consortium name="Mycorrhizal Genomics Consortium"/>
            <person name="Kohler A."/>
            <person name="Kuo A."/>
            <person name="Nagy L.G."/>
            <person name="Floudas D."/>
            <person name="Copeland A."/>
            <person name="Barry K.W."/>
            <person name="Cichocki N."/>
            <person name="Veneault-Fourrey C."/>
            <person name="LaButti K."/>
            <person name="Lindquist E.A."/>
            <person name="Lipzen A."/>
            <person name="Lundell T."/>
            <person name="Morin E."/>
            <person name="Murat C."/>
            <person name="Riley R."/>
            <person name="Ohm R."/>
            <person name="Sun H."/>
            <person name="Tunlid A."/>
            <person name="Henrissat B."/>
            <person name="Grigoriev I.V."/>
            <person name="Hibbett D.S."/>
            <person name="Martin F."/>
        </authorList>
    </citation>
    <scope>NUCLEOTIDE SEQUENCE [LARGE SCALE GENOMIC DNA]</scope>
    <source>
        <strain evidence="18">ATCC 200175</strain>
    </source>
</reference>
<feature type="binding site" description="in other chain" evidence="11 13">
    <location>
        <position position="314"/>
    </location>
    <ligand>
        <name>K(+)</name>
        <dbReference type="ChEBI" id="CHEBI:29103"/>
        <note>ligand shared between two tetrameric partners</note>
    </ligand>
</feature>
<evidence type="ECO:0000256" key="14">
    <source>
        <dbReference type="PROSITE-ProRule" id="PRU00703"/>
    </source>
</evidence>
<organism evidence="17 18">
    <name type="scientific">Paxillus involutus ATCC 200175</name>
    <dbReference type="NCBI Taxonomy" id="664439"/>
    <lineage>
        <taxon>Eukaryota</taxon>
        <taxon>Fungi</taxon>
        <taxon>Dikarya</taxon>
        <taxon>Basidiomycota</taxon>
        <taxon>Agaricomycotina</taxon>
        <taxon>Agaricomycetes</taxon>
        <taxon>Agaricomycetidae</taxon>
        <taxon>Boletales</taxon>
        <taxon>Paxilineae</taxon>
        <taxon>Paxillaceae</taxon>
        <taxon>Paxillus</taxon>
    </lineage>
</organism>
<feature type="region of interest" description="Disordered" evidence="15">
    <location>
        <begin position="406"/>
        <end position="438"/>
    </location>
</feature>
<dbReference type="GO" id="GO:0003938">
    <property type="term" value="F:IMP dehydrogenase activity"/>
    <property type="evidence" value="ECO:0007669"/>
    <property type="project" value="UniProtKB-UniRule"/>
</dbReference>
<evidence type="ECO:0000256" key="6">
    <source>
        <dbReference type="ARBA" id="ARBA00022958"/>
    </source>
</evidence>
<evidence type="ECO:0000256" key="5">
    <source>
        <dbReference type="ARBA" id="ARBA00022755"/>
    </source>
</evidence>
<dbReference type="GO" id="GO:0005737">
    <property type="term" value="C:cytoplasm"/>
    <property type="evidence" value="ECO:0007669"/>
    <property type="project" value="UniProtKB-SubCell"/>
</dbReference>
<reference evidence="17 18" key="1">
    <citation type="submission" date="2014-06" db="EMBL/GenBank/DDBJ databases">
        <authorList>
            <consortium name="DOE Joint Genome Institute"/>
            <person name="Kuo A."/>
            <person name="Kohler A."/>
            <person name="Nagy L.G."/>
            <person name="Floudas D."/>
            <person name="Copeland A."/>
            <person name="Barry K.W."/>
            <person name="Cichocki N."/>
            <person name="Veneault-Fourrey C."/>
            <person name="LaButti K."/>
            <person name="Lindquist E.A."/>
            <person name="Lipzen A."/>
            <person name="Lundell T."/>
            <person name="Morin E."/>
            <person name="Murat C."/>
            <person name="Sun H."/>
            <person name="Tunlid A."/>
            <person name="Henrissat B."/>
            <person name="Grigoriev I.V."/>
            <person name="Hibbett D.S."/>
            <person name="Martin F."/>
            <person name="Nordberg H.P."/>
            <person name="Cantor M.N."/>
            <person name="Hua S.X."/>
        </authorList>
    </citation>
    <scope>NUCLEOTIDE SEQUENCE [LARGE SCALE GENOMIC DNA]</scope>
    <source>
        <strain evidence="17 18">ATCC 200175</strain>
    </source>
</reference>
<keyword evidence="7 11" id="KW-0560">Oxidoreductase</keyword>
<dbReference type="AlphaFoldDB" id="A0A0C9U7K3"/>
<dbReference type="PROSITE" id="PS00487">
    <property type="entry name" value="IMP_DH_GMP_RED"/>
    <property type="match status" value="1"/>
</dbReference>
<evidence type="ECO:0000256" key="15">
    <source>
        <dbReference type="SAM" id="MobiDB-lite"/>
    </source>
</evidence>
<dbReference type="InterPro" id="IPR046342">
    <property type="entry name" value="CBS_dom_sf"/>
</dbReference>
<feature type="domain" description="CBS" evidence="16">
    <location>
        <begin position="188"/>
        <end position="244"/>
    </location>
</feature>
<evidence type="ECO:0000256" key="1">
    <source>
        <dbReference type="ARBA" id="ARBA00001958"/>
    </source>
</evidence>
<dbReference type="EMBL" id="KN819338">
    <property type="protein sequence ID" value="KIJ15111.1"/>
    <property type="molecule type" value="Genomic_DNA"/>
</dbReference>
<dbReference type="UniPathway" id="UPA00601">
    <property type="reaction ID" value="UER00295"/>
</dbReference>
<dbReference type="InterPro" id="IPR013785">
    <property type="entry name" value="Aldolase_TIM"/>
</dbReference>
<dbReference type="Proteomes" id="UP000053647">
    <property type="component" value="Unassembled WGS sequence"/>
</dbReference>
<dbReference type="PANTHER" id="PTHR11911">
    <property type="entry name" value="INOSINE-5-MONOPHOSPHATE DEHYDROGENASE RELATED"/>
    <property type="match status" value="1"/>
</dbReference>
<name>A0A0C9U7K3_PAXIN</name>
<comment type="pathway">
    <text evidence="11">Purine metabolism; XMP biosynthesis via de novo pathway; XMP from IMP: step 1/1.</text>
</comment>
<dbReference type="InterPro" id="IPR005990">
    <property type="entry name" value="IMP_DH"/>
</dbReference>
<feature type="active site" description="Thioimidate intermediate" evidence="11">
    <location>
        <position position="317"/>
    </location>
</feature>
<keyword evidence="11" id="KW-0963">Cytoplasm</keyword>
<evidence type="ECO:0000256" key="3">
    <source>
        <dbReference type="ARBA" id="ARBA00022723"/>
    </source>
</evidence>
<dbReference type="HOGENOM" id="CLU_022552_2_1_1"/>
<feature type="binding site" evidence="11">
    <location>
        <position position="509"/>
    </location>
    <ligand>
        <name>K(+)</name>
        <dbReference type="ChEBI" id="CHEBI:29103"/>
        <note>ligand shared between two tetrameric partners</note>
    </ligand>
</feature>
<dbReference type="CDD" id="cd00381">
    <property type="entry name" value="IMPDH"/>
    <property type="match status" value="1"/>
</dbReference>
<feature type="binding site" evidence="11">
    <location>
        <begin position="373"/>
        <end position="374"/>
    </location>
    <ligand>
        <name>IMP</name>
        <dbReference type="ChEBI" id="CHEBI:58053"/>
    </ligand>
</feature>
<evidence type="ECO:0000256" key="11">
    <source>
        <dbReference type="HAMAP-Rule" id="MF_03156"/>
    </source>
</evidence>
<sequence>MPTLTKGTVLNPSEALAHLQTYDRSDGLSVNELMDSQTHGGLTYNDFLMLPGKIHFPASDVITETNVTRNVVLKAPFMSSPMDTVTETEMAISLALLGGIGVIHHNQPAASQAAMVRAVKRHENGFITDPVVLSPNHIVADVLDTKARLGFCGIPITDTGSLGGRLVGIVTARDVQFESPTVPLHEIMTTSLVTAPQGVTLTEANIILRSCKKGKLPIVDDQGRLTSLLARSDLLKNQNFPLASKNPETKQLYAAAAVGTRPSDRDRLTLLVEAGLDITFPKLEVIAGNVVTREQAANLIAAGADGLRVGMGSGSICITQEIMAVGRPQATAVHAVAEFASKFGVPVVADGGISNVGHIVKALALGASAVMMGGLLAGTIEAPGEYFYHDGKRVKSYRGMGSLEAMEADKPDSPSLANGKPGSMKHAPQPTSPPHENAATTRYFSESSAVKVAQGVSGDVQDKGSVKAFVPYLYAGLQHSLQDIGVQSLTALKDGVREGKVRFELRTASAQMEGGVHGLNSYTKRLYA</sequence>
<feature type="active site" description="Proton acceptor" evidence="11">
    <location>
        <position position="442"/>
    </location>
</feature>
<keyword evidence="9 14" id="KW-0129">CBS domain</keyword>
<comment type="function">
    <text evidence="11">Catalyzes the conversion of inosine 5'-phosphate (IMP) to xanthosine 5'-phosphate (XMP), the first committed and rate-limiting step in the de novo synthesis of guanine nucleotides, and therefore plays an important role in the regulation of cell growth.</text>
</comment>
<evidence type="ECO:0000313" key="18">
    <source>
        <dbReference type="Proteomes" id="UP000053647"/>
    </source>
</evidence>
<dbReference type="InterPro" id="IPR015875">
    <property type="entry name" value="IMP_DH/GMP_Rdtase_CS"/>
</dbReference>
<feature type="binding site" evidence="11">
    <location>
        <begin position="350"/>
        <end position="352"/>
    </location>
    <ligand>
        <name>IMP</name>
        <dbReference type="ChEBI" id="CHEBI:58053"/>
    </ligand>
</feature>
<feature type="binding site" description="in other chain" evidence="11 13">
    <location>
        <position position="312"/>
    </location>
    <ligand>
        <name>K(+)</name>
        <dbReference type="ChEBI" id="CHEBI:29103"/>
        <note>ligand shared between two tetrameric partners</note>
    </ligand>
</feature>
<feature type="domain" description="CBS" evidence="16">
    <location>
        <begin position="126"/>
        <end position="187"/>
    </location>
</feature>
<comment type="catalytic activity">
    <reaction evidence="10 11">
        <text>IMP + NAD(+) + H2O = XMP + NADH + H(+)</text>
        <dbReference type="Rhea" id="RHEA:11708"/>
        <dbReference type="ChEBI" id="CHEBI:15377"/>
        <dbReference type="ChEBI" id="CHEBI:15378"/>
        <dbReference type="ChEBI" id="CHEBI:57464"/>
        <dbReference type="ChEBI" id="CHEBI:57540"/>
        <dbReference type="ChEBI" id="CHEBI:57945"/>
        <dbReference type="ChEBI" id="CHEBI:58053"/>
        <dbReference type="EC" id="1.1.1.205"/>
    </reaction>
</comment>
<proteinExistence type="inferred from homology"/>
<keyword evidence="8 11" id="KW-0520">NAD</keyword>
<dbReference type="GO" id="GO:0006183">
    <property type="term" value="P:GTP biosynthetic process"/>
    <property type="evidence" value="ECO:0007669"/>
    <property type="project" value="TreeGrafter"/>
</dbReference>
<comment type="cofactor">
    <cofactor evidence="1 11">
        <name>K(+)</name>
        <dbReference type="ChEBI" id="CHEBI:29103"/>
    </cofactor>
</comment>
<dbReference type="PIRSF" id="PIRSF000130">
    <property type="entry name" value="IMPDH"/>
    <property type="match status" value="1"/>
</dbReference>
<comment type="subunit">
    <text evidence="11">Homotetramer.</text>
</comment>
<feature type="binding site" evidence="11">
    <location>
        <position position="454"/>
    </location>
    <ligand>
        <name>IMP</name>
        <dbReference type="ChEBI" id="CHEBI:58053"/>
    </ligand>
</feature>
<evidence type="ECO:0000256" key="13">
    <source>
        <dbReference type="PIRSR" id="PIRSR000130-4"/>
    </source>
</evidence>
<evidence type="ECO:0000256" key="2">
    <source>
        <dbReference type="ARBA" id="ARBA00005502"/>
    </source>
</evidence>
<dbReference type="SMART" id="SM01240">
    <property type="entry name" value="IMPDH"/>
    <property type="match status" value="1"/>
</dbReference>
<dbReference type="CDD" id="cd04601">
    <property type="entry name" value="CBS_pair_IMPDH"/>
    <property type="match status" value="1"/>
</dbReference>